<keyword evidence="2" id="KW-1185">Reference proteome</keyword>
<dbReference type="EMBL" id="MF479730">
    <property type="protein sequence ID" value="ASU00655.1"/>
    <property type="molecule type" value="Genomic_DNA"/>
</dbReference>
<dbReference type="GeneID" id="40089476"/>
<protein>
    <submittedName>
        <fullName evidence="1">Uncharacterized protein</fullName>
    </submittedName>
</protein>
<accession>A0A223LF54</accession>
<proteinExistence type="predicted"/>
<dbReference type="RefSeq" id="YP_009613106.1">
    <property type="nucleotide sequence ID" value="NC_042019.1"/>
</dbReference>
<evidence type="ECO:0000313" key="2">
    <source>
        <dbReference type="Proteomes" id="UP000221110"/>
    </source>
</evidence>
<dbReference type="Proteomes" id="UP000221110">
    <property type="component" value="Segment"/>
</dbReference>
<sequence length="128" mass="14879">MIDNYRELARYFGLIPANGCDKGTRGFIHPRAPYGCDKFVSTETFCAILRLARKCFYDGKESSNYDYIHGLQVYLDSGELFVKQTDTNGLKLSMWISKHDTDLVINKVINTDFRWIQRTKRGPKWISK</sequence>
<name>A0A223LF54_9CAUD</name>
<organism evidence="1 2">
    <name type="scientific">Aeromonas phage AS-gz</name>
    <dbReference type="NCBI Taxonomy" id="2026082"/>
    <lineage>
        <taxon>Viruses</taxon>
        <taxon>Duplodnaviria</taxon>
        <taxon>Heunggongvirae</taxon>
        <taxon>Uroviricota</taxon>
        <taxon>Caudoviricetes</taxon>
        <taxon>Pantevenvirales</taxon>
        <taxon>Straboviridae</taxon>
        <taxon>Tulanevirus</taxon>
        <taxon>Tulanevirus asgz</taxon>
    </lineage>
</organism>
<dbReference type="KEGG" id="vg:40089476"/>
<reference evidence="1 2" key="1">
    <citation type="submission" date="2017-07" db="EMBL/GenBank/DDBJ databases">
        <title>In vitro design and evaluation of phage cocktails against multidrug-resistant Aeromonas salmonicida.</title>
        <authorList>
            <person name="Chen L."/>
            <person name="Yuan S."/>
            <person name="Ma Y."/>
        </authorList>
    </citation>
    <scope>NUCLEOTIDE SEQUENCE [LARGE SCALE GENOMIC DNA]</scope>
</reference>
<evidence type="ECO:0000313" key="1">
    <source>
        <dbReference type="EMBL" id="ASU00655.1"/>
    </source>
</evidence>